<dbReference type="InterPro" id="IPR014756">
    <property type="entry name" value="Ig_E-set"/>
</dbReference>
<dbReference type="SUPFAM" id="SSF81296">
    <property type="entry name" value="E set domains"/>
    <property type="match status" value="2"/>
</dbReference>
<keyword evidence="2" id="KW-1133">Transmembrane helix</keyword>
<dbReference type="CDD" id="cd00603">
    <property type="entry name" value="IPT_PCSR"/>
    <property type="match status" value="3"/>
</dbReference>
<dbReference type="InterPro" id="IPR053331">
    <property type="entry name" value="EGF-like_comC"/>
</dbReference>
<dbReference type="AlphaFoldDB" id="A0AAN7YS99"/>
<feature type="domain" description="EGF-like" evidence="3">
    <location>
        <begin position="793"/>
        <end position="826"/>
    </location>
</feature>
<dbReference type="InterPro" id="IPR002909">
    <property type="entry name" value="IPT_dom"/>
</dbReference>
<keyword evidence="2" id="KW-0812">Transmembrane</keyword>
<dbReference type="Gene3D" id="2.60.40.10">
    <property type="entry name" value="Immunoglobulins"/>
    <property type="match status" value="2"/>
</dbReference>
<dbReference type="InterPro" id="IPR000742">
    <property type="entry name" value="EGF"/>
</dbReference>
<protein>
    <recommendedName>
        <fullName evidence="3">EGF-like domain-containing protein</fullName>
    </recommendedName>
</protein>
<evidence type="ECO:0000313" key="4">
    <source>
        <dbReference type="EMBL" id="KAK5582739.1"/>
    </source>
</evidence>
<dbReference type="Pfam" id="PF01833">
    <property type="entry name" value="TIG"/>
    <property type="match status" value="2"/>
</dbReference>
<keyword evidence="5" id="KW-1185">Reference proteome</keyword>
<dbReference type="PANTHER" id="PTHR24032:SF76">
    <property type="entry name" value="EGF-LIKE DOMAIN-CONTAINING PROTEIN"/>
    <property type="match status" value="1"/>
</dbReference>
<dbReference type="InterPro" id="IPR013783">
    <property type="entry name" value="Ig-like_fold"/>
</dbReference>
<dbReference type="Proteomes" id="UP001344447">
    <property type="component" value="Unassembled WGS sequence"/>
</dbReference>
<feature type="transmembrane region" description="Helical" evidence="2">
    <location>
        <begin position="1061"/>
        <end position="1084"/>
    </location>
</feature>
<comment type="caution">
    <text evidence="1">Lacks conserved residue(s) required for the propagation of feature annotation.</text>
</comment>
<comment type="caution">
    <text evidence="4">The sequence shown here is derived from an EMBL/GenBank/DDBJ whole genome shotgun (WGS) entry which is preliminary data.</text>
</comment>
<name>A0AAN7YS99_9MYCE</name>
<sequence length="1103" mass="122822">MNECAKNLISVLGTNHSFPVNSTLGYIDFCNEFNNIIICANNDISFFKLNQYNKSHTITYQDFSCLKNLSQAWFIGCIPDKDLLLNQFPSKLGFFNFESCTGIEQLLSKPISPTVKMLNIVINSTINFNLPLSYIQNTTSGFYFKYNFYIPGSVFTVQNDLTTQYRSPSLTLHCDNLFPFTYITANQFTVQQFTHPVGGYSYFSTLEAIYFYYTQQNKIEVPFPDSISQITSKVPLYLSLTFLGGFSKPSGIIDISNTTLETISIGNAGLNFNLNGSFPIKYSNTTLEIQFNKGNLTDLLSIDYTYLNTLNLANNWYSVELPSINRYKIEKKLSMYLDNNYFTGTIDRSWCEVKLSIANNRLSGDLPSCFTCYYNSIKSSLLGNNFTNVSPPPPCTTIIPNLKYENNVLYLYGQDLGFDNYFKIVPNIIGQFAFQKYSSLFFYQDPNLKPTVFNITFTSVSRTFTLSSHPISPKINKVTINSTNELIIDGSYFTYNASAVSITLDSISCMVESVSFYQIVCITSSAIQNSSDSVLVVYINDLYAQISINENIKENIVYMCPDNCFYNNSQTICNINGLCVCPNNNYSGVNCSTPIQYIDSVKASYESGGIVTIFGWFGSIHENIKVLIGSDDCKVQSFNETIIECLSLPGTGQVDLTVQQNGLSATTNYTFLKDVVSCPQACIQGFCNRTGQCVCNYGWTGGDCSIYIHYITSVSPSTINGGQVILIGSLGQIHDNLVVKIGELVCIVGSVNQTTIICTIGPGVGVKSINITQNGLVYTATNKFLYIQPETNNEKTCPNNCSGTNGVCLENNSCRCNGGWSGLDCSSIFDNKTDTNVNSTDGSSTITNRDTTFKISIVSLNEIGYDGSLVESHLLGQSVINSTNSTDTIHRFSRKLENNNATISYIIEQVKDQNKQFEFAGVSFIVEKGSIKITIMIDNYQYKSQLNTLDLLVESKTESNNESDDDCNSSETVFSNQSEEDMYYIKIEKNSKVFFGRFISKMISNGKPTYLPSKIVSNSSDSSIIALKLTHCDHCIIDPDFSLLVSNDFDETCDKSGIPSYVIALSTVLPVVGVTALICSIIYYQKRYKQRKLLSIMMKKLKS</sequence>
<dbReference type="Gene3D" id="2.10.25.10">
    <property type="entry name" value="Laminin"/>
    <property type="match status" value="2"/>
</dbReference>
<dbReference type="PROSITE" id="PS01186">
    <property type="entry name" value="EGF_2"/>
    <property type="match status" value="2"/>
</dbReference>
<dbReference type="EMBL" id="JAVFKY010000001">
    <property type="protein sequence ID" value="KAK5582739.1"/>
    <property type="molecule type" value="Genomic_DNA"/>
</dbReference>
<dbReference type="PANTHER" id="PTHR24032">
    <property type="entry name" value="EGF-LIKE DOMAIN-CONTAINING PROTEIN-RELATED-RELATED"/>
    <property type="match status" value="1"/>
</dbReference>
<dbReference type="Pfam" id="PF24143">
    <property type="entry name" value="Beta-sand_ComC_2nd"/>
    <property type="match status" value="1"/>
</dbReference>
<evidence type="ECO:0000256" key="2">
    <source>
        <dbReference type="SAM" id="Phobius"/>
    </source>
</evidence>
<reference evidence="4 5" key="1">
    <citation type="submission" date="2023-11" db="EMBL/GenBank/DDBJ databases">
        <title>Dfirmibasis_genome.</title>
        <authorList>
            <person name="Edelbroek B."/>
            <person name="Kjellin J."/>
            <person name="Jerlstrom-Hultqvist J."/>
            <person name="Soderbom F."/>
        </authorList>
    </citation>
    <scope>NUCLEOTIDE SEQUENCE [LARGE SCALE GENOMIC DNA]</scope>
    <source>
        <strain evidence="4 5">TNS-C-14</strain>
    </source>
</reference>
<organism evidence="4 5">
    <name type="scientific">Dictyostelium firmibasis</name>
    <dbReference type="NCBI Taxonomy" id="79012"/>
    <lineage>
        <taxon>Eukaryota</taxon>
        <taxon>Amoebozoa</taxon>
        <taxon>Evosea</taxon>
        <taxon>Eumycetozoa</taxon>
        <taxon>Dictyostelia</taxon>
        <taxon>Dictyosteliales</taxon>
        <taxon>Dictyosteliaceae</taxon>
        <taxon>Dictyostelium</taxon>
    </lineage>
</organism>
<dbReference type="Pfam" id="PF24141">
    <property type="entry name" value="LRR_ComC"/>
    <property type="match status" value="1"/>
</dbReference>
<dbReference type="InterPro" id="IPR054484">
    <property type="entry name" value="ComC_SSD"/>
</dbReference>
<gene>
    <name evidence="4" type="ORF">RB653_004324</name>
</gene>
<evidence type="ECO:0000259" key="3">
    <source>
        <dbReference type="PROSITE" id="PS50026"/>
    </source>
</evidence>
<dbReference type="InterPro" id="IPR057015">
    <property type="entry name" value="B-sand_ComC_2nd"/>
</dbReference>
<dbReference type="InterPro" id="IPR057013">
    <property type="entry name" value="LRR_ComC"/>
</dbReference>
<keyword evidence="1" id="KW-1015">Disulfide bond</keyword>
<feature type="disulfide bond" evidence="1">
    <location>
        <begin position="816"/>
        <end position="825"/>
    </location>
</feature>
<evidence type="ECO:0000256" key="1">
    <source>
        <dbReference type="PROSITE-ProRule" id="PRU00076"/>
    </source>
</evidence>
<accession>A0AAN7YS99</accession>
<dbReference type="PROSITE" id="PS50026">
    <property type="entry name" value="EGF_3"/>
    <property type="match status" value="1"/>
</dbReference>
<dbReference type="PROSITE" id="PS00022">
    <property type="entry name" value="EGF_1"/>
    <property type="match status" value="2"/>
</dbReference>
<proteinExistence type="predicted"/>
<keyword evidence="1" id="KW-0245">EGF-like domain</keyword>
<keyword evidence="2" id="KW-0472">Membrane</keyword>
<evidence type="ECO:0000313" key="5">
    <source>
        <dbReference type="Proteomes" id="UP001344447"/>
    </source>
</evidence>
<dbReference type="Pfam" id="PF22933">
    <property type="entry name" value="ComC_SSD"/>
    <property type="match status" value="1"/>
</dbReference>